<proteinExistence type="predicted"/>
<evidence type="ECO:0000313" key="2">
    <source>
        <dbReference type="Proteomes" id="UP001221898"/>
    </source>
</evidence>
<dbReference type="AlphaFoldDB" id="A0AAD7WC53"/>
<organism evidence="1 2">
    <name type="scientific">Aldrovandia affinis</name>
    <dbReference type="NCBI Taxonomy" id="143900"/>
    <lineage>
        <taxon>Eukaryota</taxon>
        <taxon>Metazoa</taxon>
        <taxon>Chordata</taxon>
        <taxon>Craniata</taxon>
        <taxon>Vertebrata</taxon>
        <taxon>Euteleostomi</taxon>
        <taxon>Actinopterygii</taxon>
        <taxon>Neopterygii</taxon>
        <taxon>Teleostei</taxon>
        <taxon>Notacanthiformes</taxon>
        <taxon>Halosauridae</taxon>
        <taxon>Aldrovandia</taxon>
    </lineage>
</organism>
<protein>
    <submittedName>
        <fullName evidence="1">Uncharacterized protein</fullName>
    </submittedName>
</protein>
<keyword evidence="2" id="KW-1185">Reference proteome</keyword>
<dbReference type="Proteomes" id="UP001221898">
    <property type="component" value="Unassembled WGS sequence"/>
</dbReference>
<sequence>MCPNGRHKLGERVATVRTGNVQYEIISGDLLWIAARRVSGVTENDRVTRNINTEPSWNQSPYIARRRGGPCPLHLSSLLHLNPLTSPVT</sequence>
<accession>A0AAD7WC53</accession>
<comment type="caution">
    <text evidence="1">The sequence shown here is derived from an EMBL/GenBank/DDBJ whole genome shotgun (WGS) entry which is preliminary data.</text>
</comment>
<evidence type="ECO:0000313" key="1">
    <source>
        <dbReference type="EMBL" id="KAJ8391170.1"/>
    </source>
</evidence>
<name>A0AAD7WC53_9TELE</name>
<gene>
    <name evidence="1" type="ORF">AAFF_G00095990</name>
</gene>
<reference evidence="1" key="1">
    <citation type="journal article" date="2023" name="Science">
        <title>Genome structures resolve the early diversification of teleost fishes.</title>
        <authorList>
            <person name="Parey E."/>
            <person name="Louis A."/>
            <person name="Montfort J."/>
            <person name="Bouchez O."/>
            <person name="Roques C."/>
            <person name="Iampietro C."/>
            <person name="Lluch J."/>
            <person name="Castinel A."/>
            <person name="Donnadieu C."/>
            <person name="Desvignes T."/>
            <person name="Floi Bucao C."/>
            <person name="Jouanno E."/>
            <person name="Wen M."/>
            <person name="Mejri S."/>
            <person name="Dirks R."/>
            <person name="Jansen H."/>
            <person name="Henkel C."/>
            <person name="Chen W.J."/>
            <person name="Zahm M."/>
            <person name="Cabau C."/>
            <person name="Klopp C."/>
            <person name="Thompson A.W."/>
            <person name="Robinson-Rechavi M."/>
            <person name="Braasch I."/>
            <person name="Lecointre G."/>
            <person name="Bobe J."/>
            <person name="Postlethwait J.H."/>
            <person name="Berthelot C."/>
            <person name="Roest Crollius H."/>
            <person name="Guiguen Y."/>
        </authorList>
    </citation>
    <scope>NUCLEOTIDE SEQUENCE</scope>
    <source>
        <strain evidence="1">NC1722</strain>
    </source>
</reference>
<dbReference type="EMBL" id="JAINUG010000161">
    <property type="protein sequence ID" value="KAJ8391170.1"/>
    <property type="molecule type" value="Genomic_DNA"/>
</dbReference>